<dbReference type="InterPro" id="IPR036573">
    <property type="entry name" value="CBM_sf_5/12"/>
</dbReference>
<dbReference type="GO" id="GO:0030246">
    <property type="term" value="F:carbohydrate binding"/>
    <property type="evidence" value="ECO:0007669"/>
    <property type="project" value="InterPro"/>
</dbReference>
<comment type="caution">
    <text evidence="4">The sequence shown here is derived from an EMBL/GenBank/DDBJ whole genome shotgun (WGS) entry which is preliminary data.</text>
</comment>
<feature type="domain" description="Chitin-binding type-3" evidence="3">
    <location>
        <begin position="5"/>
        <end position="45"/>
    </location>
</feature>
<dbReference type="Proteomes" id="UP000284842">
    <property type="component" value="Unassembled WGS sequence"/>
</dbReference>
<dbReference type="SUPFAM" id="SSF51055">
    <property type="entry name" value="Carbohydrate binding domain"/>
    <property type="match status" value="1"/>
</dbReference>
<evidence type="ECO:0000259" key="3">
    <source>
        <dbReference type="Pfam" id="PF02839"/>
    </source>
</evidence>
<dbReference type="OrthoDB" id="2142040at2759"/>
<sequence length="331" mass="35977">MTQLWQPGTQYNIGDEVEYDGARYRIIQPHFSQGDWTPPVTPALWGRMQGGGSGHGHGHGHAQPSKPECHDPPQQHQQPSYGQQPIAQQPPKYGSGNGSDSESDGEGGRRKKNWYDIDSADKKKLGLAGGLLAGAAALGAGVIAYKKHEEHKDEAASQAWAANNWLEEARARAAQFNQFGPKGPYTWYLTQGKNIPQGALLVGTEHSWNLYVCRALYDGALVLGKASDAFKKGGVLGTQNKEVHVDTYEILLGDSNRLRWVPYSGKFSLASLGAQPIEGGREANGTRIYVVQAFHKGAVHPGKVGDGWDSAYIPYDGREKAVTEYKVLCLA</sequence>
<proteinExistence type="predicted"/>
<dbReference type="InterPro" id="IPR003610">
    <property type="entry name" value="CBM5/12"/>
</dbReference>
<reference evidence="4 5" key="1">
    <citation type="journal article" date="2018" name="Evol. Lett.">
        <title>Horizontal gene cluster transfer increased hallucinogenic mushroom diversity.</title>
        <authorList>
            <person name="Reynolds H.T."/>
            <person name="Vijayakumar V."/>
            <person name="Gluck-Thaler E."/>
            <person name="Korotkin H.B."/>
            <person name="Matheny P.B."/>
            <person name="Slot J.C."/>
        </authorList>
    </citation>
    <scope>NUCLEOTIDE SEQUENCE [LARGE SCALE GENOMIC DNA]</scope>
    <source>
        <strain evidence="4 5">2629</strain>
    </source>
</reference>
<protein>
    <recommendedName>
        <fullName evidence="3">Chitin-binding type-3 domain-containing protein</fullName>
    </recommendedName>
</protein>
<dbReference type="GO" id="GO:0005576">
    <property type="term" value="C:extracellular region"/>
    <property type="evidence" value="ECO:0007669"/>
    <property type="project" value="InterPro"/>
</dbReference>
<dbReference type="Pfam" id="PF02839">
    <property type="entry name" value="CBM_5_12"/>
    <property type="match status" value="1"/>
</dbReference>
<evidence type="ECO:0000313" key="4">
    <source>
        <dbReference type="EMBL" id="PPR05943.1"/>
    </source>
</evidence>
<dbReference type="GO" id="GO:0004553">
    <property type="term" value="F:hydrolase activity, hydrolyzing O-glycosyl compounds"/>
    <property type="evidence" value="ECO:0007669"/>
    <property type="project" value="InterPro"/>
</dbReference>
<feature type="region of interest" description="Disordered" evidence="2">
    <location>
        <begin position="32"/>
        <end position="112"/>
    </location>
</feature>
<dbReference type="PANTHER" id="PTHR31649:SF1">
    <property type="entry name" value="FARNESOIC ACID O-METHYL TRANSFERASE DOMAIN-CONTAINING PROTEIN"/>
    <property type="match status" value="1"/>
</dbReference>
<dbReference type="GO" id="GO:0005975">
    <property type="term" value="P:carbohydrate metabolic process"/>
    <property type="evidence" value="ECO:0007669"/>
    <property type="project" value="InterPro"/>
</dbReference>
<gene>
    <name evidence="4" type="ORF">CVT24_006668</name>
</gene>
<name>A0A409YSH4_9AGAR</name>
<dbReference type="STRING" id="181874.A0A409YSH4"/>
<evidence type="ECO:0000256" key="1">
    <source>
        <dbReference type="ARBA" id="ARBA00022801"/>
    </source>
</evidence>
<dbReference type="Gene3D" id="2.10.10.20">
    <property type="entry name" value="Carbohydrate-binding module superfamily 5/12"/>
    <property type="match status" value="1"/>
</dbReference>
<dbReference type="AlphaFoldDB" id="A0A409YSH4"/>
<evidence type="ECO:0000313" key="5">
    <source>
        <dbReference type="Proteomes" id="UP000284842"/>
    </source>
</evidence>
<dbReference type="SMART" id="SM00696">
    <property type="entry name" value="DM9"/>
    <property type="match status" value="2"/>
</dbReference>
<keyword evidence="5" id="KW-1185">Reference proteome</keyword>
<dbReference type="CDD" id="cd12214">
    <property type="entry name" value="ChiA1_BD"/>
    <property type="match status" value="1"/>
</dbReference>
<dbReference type="PANTHER" id="PTHR31649">
    <property type="entry name" value="AGAP009604-PA"/>
    <property type="match status" value="1"/>
</dbReference>
<dbReference type="Pfam" id="PF11901">
    <property type="entry name" value="DM9"/>
    <property type="match status" value="1"/>
</dbReference>
<keyword evidence="1" id="KW-0378">Hydrolase</keyword>
<dbReference type="InterPro" id="IPR006616">
    <property type="entry name" value="DM9_repeat"/>
</dbReference>
<evidence type="ECO:0000256" key="2">
    <source>
        <dbReference type="SAM" id="MobiDB-lite"/>
    </source>
</evidence>
<feature type="compositionally biased region" description="Low complexity" evidence="2">
    <location>
        <begin position="74"/>
        <end position="85"/>
    </location>
</feature>
<dbReference type="InParanoid" id="A0A409YSH4"/>
<organism evidence="4 5">
    <name type="scientific">Panaeolus cyanescens</name>
    <dbReference type="NCBI Taxonomy" id="181874"/>
    <lineage>
        <taxon>Eukaryota</taxon>
        <taxon>Fungi</taxon>
        <taxon>Dikarya</taxon>
        <taxon>Basidiomycota</taxon>
        <taxon>Agaricomycotina</taxon>
        <taxon>Agaricomycetes</taxon>
        <taxon>Agaricomycetidae</taxon>
        <taxon>Agaricales</taxon>
        <taxon>Agaricineae</taxon>
        <taxon>Galeropsidaceae</taxon>
        <taxon>Panaeolus</taxon>
    </lineage>
</organism>
<dbReference type="EMBL" id="NHTK01000730">
    <property type="protein sequence ID" value="PPR05943.1"/>
    <property type="molecule type" value="Genomic_DNA"/>
</dbReference>
<accession>A0A409YSH4</accession>